<feature type="non-terminal residue" evidence="3">
    <location>
        <position position="153"/>
    </location>
</feature>
<proteinExistence type="predicted"/>
<dbReference type="Pfam" id="PF07635">
    <property type="entry name" value="PSCyt1"/>
    <property type="match status" value="1"/>
</dbReference>
<protein>
    <recommendedName>
        <fullName evidence="4">Cytochrome C Planctomycete-type domain-containing protein</fullName>
    </recommendedName>
</protein>
<dbReference type="AlphaFoldDB" id="A0A383DQ61"/>
<accession>A0A383DQ61</accession>
<name>A0A383DQ61_9ZZZZ</name>
<dbReference type="GO" id="GO:0009055">
    <property type="term" value="F:electron transfer activity"/>
    <property type="evidence" value="ECO:0007669"/>
    <property type="project" value="InterPro"/>
</dbReference>
<evidence type="ECO:0000259" key="1">
    <source>
        <dbReference type="Pfam" id="PF07626"/>
    </source>
</evidence>
<organism evidence="3">
    <name type="scientific">marine metagenome</name>
    <dbReference type="NCBI Taxonomy" id="408172"/>
    <lineage>
        <taxon>unclassified sequences</taxon>
        <taxon>metagenomes</taxon>
        <taxon>ecological metagenomes</taxon>
    </lineage>
</organism>
<evidence type="ECO:0008006" key="4">
    <source>
        <dbReference type="Google" id="ProtNLM"/>
    </source>
</evidence>
<dbReference type="InterPro" id="IPR036909">
    <property type="entry name" value="Cyt_c-like_dom_sf"/>
</dbReference>
<dbReference type="GO" id="GO:0020037">
    <property type="term" value="F:heme binding"/>
    <property type="evidence" value="ECO:0007669"/>
    <property type="project" value="InterPro"/>
</dbReference>
<dbReference type="SUPFAM" id="SSF46626">
    <property type="entry name" value="Cytochrome c"/>
    <property type="match status" value="1"/>
</dbReference>
<dbReference type="EMBL" id="UINC01219070">
    <property type="protein sequence ID" value="SVE46370.1"/>
    <property type="molecule type" value="Genomic_DNA"/>
</dbReference>
<feature type="domain" description="DUF1587" evidence="1">
    <location>
        <begin position="134"/>
        <end position="153"/>
    </location>
</feature>
<gene>
    <name evidence="3" type="ORF">METZ01_LOCUS499224</name>
</gene>
<reference evidence="3" key="1">
    <citation type="submission" date="2018-05" db="EMBL/GenBank/DDBJ databases">
        <authorList>
            <person name="Lanie J.A."/>
            <person name="Ng W.-L."/>
            <person name="Kazmierczak K.M."/>
            <person name="Andrzejewski T.M."/>
            <person name="Davidsen T.M."/>
            <person name="Wayne K.J."/>
            <person name="Tettelin H."/>
            <person name="Glass J.I."/>
            <person name="Rusch D."/>
            <person name="Podicherti R."/>
            <person name="Tsui H.-C.T."/>
            <person name="Winkler M.E."/>
        </authorList>
    </citation>
    <scope>NUCLEOTIDE SEQUENCE</scope>
</reference>
<feature type="domain" description="Cytochrome C Planctomycete-type" evidence="2">
    <location>
        <begin position="50"/>
        <end position="96"/>
    </location>
</feature>
<sequence length="153" mass="17415">MRPLYFVFLASLALVFIQPGSGFARESAVNWEAIGKEYSEGVLPLLQRYCLKCHSTEKSKGELDLERFLELAQVRGDLKPWQKLIHQLVNDEMPPKKSPQLSAAQERRLLAWVDSLLAGEARERAGDPGRVILRRLNNTEYDNTVRHLTGLDL</sequence>
<dbReference type="InterPro" id="IPR011429">
    <property type="entry name" value="Cyt_c_Planctomycete-type"/>
</dbReference>
<dbReference type="InterPro" id="IPR013036">
    <property type="entry name" value="DUF1587"/>
</dbReference>
<evidence type="ECO:0000313" key="3">
    <source>
        <dbReference type="EMBL" id="SVE46370.1"/>
    </source>
</evidence>
<dbReference type="Pfam" id="PF07626">
    <property type="entry name" value="PSD3"/>
    <property type="match status" value="1"/>
</dbReference>
<evidence type="ECO:0000259" key="2">
    <source>
        <dbReference type="Pfam" id="PF07635"/>
    </source>
</evidence>